<gene>
    <name evidence="1" type="ORF">PNEJI1_001924</name>
</gene>
<proteinExistence type="predicted"/>
<dbReference type="InParanoid" id="L0PCK6"/>
<organism evidence="2">
    <name type="scientific">Pneumocystis jirovecii</name>
    <name type="common">Human pneumocystis pneumonia agent</name>
    <dbReference type="NCBI Taxonomy" id="42068"/>
    <lineage>
        <taxon>Eukaryota</taxon>
        <taxon>Fungi</taxon>
        <taxon>Dikarya</taxon>
        <taxon>Ascomycota</taxon>
        <taxon>Taphrinomycotina</taxon>
        <taxon>Pneumocystomycetes</taxon>
        <taxon>Pneumocystaceae</taxon>
        <taxon>Pneumocystis</taxon>
    </lineage>
</organism>
<dbReference type="Proteomes" id="UP000010422">
    <property type="component" value="Unassembled WGS sequence"/>
</dbReference>
<comment type="caution">
    <text evidence="1">The sequence shown here is derived from an EMBL/GenBank/DDBJ whole genome shotgun (WGS) entry which is preliminary data.</text>
</comment>
<protein>
    <submittedName>
        <fullName evidence="1">Uncharacterized protein</fullName>
    </submittedName>
</protein>
<dbReference type="AlphaFoldDB" id="L0PCK6"/>
<dbReference type="VEuPathDB" id="FungiDB:PNEJI1_001924"/>
<evidence type="ECO:0000313" key="1">
    <source>
        <dbReference type="EMBL" id="CCJ29360.1"/>
    </source>
</evidence>
<sequence length="116" mass="14061">MEKDIKDEKNKLEQIDPYTSQYSDTKQKIDTKFIQWNSEYSEVTDISTKEFNKDNISLQSSKKKIHEKSKILPQFMPHQQVTENEHFEKLNPFDINYIKNINNNNNFHRKPIFFFK</sequence>
<accession>L0PCK6</accession>
<dbReference type="EMBL" id="CAKM01000178">
    <property type="protein sequence ID" value="CCJ29360.1"/>
    <property type="molecule type" value="Genomic_DNA"/>
</dbReference>
<evidence type="ECO:0000313" key="2">
    <source>
        <dbReference type="Proteomes" id="UP000010422"/>
    </source>
</evidence>
<name>L0PCK6_PNEJI</name>
<reference evidence="1 2" key="1">
    <citation type="journal article" date="2012" name="MBio">
        <title>De novo assembly of the Pneumocystis jirovecii genome from a single bronchoalveolar lavage fluid specimen from a patient.</title>
        <authorList>
            <person name="Cisse O.H."/>
            <person name="Pagni M."/>
            <person name="Hauser P.M."/>
        </authorList>
    </citation>
    <scope>NUCLEOTIDE SEQUENCE [LARGE SCALE GENOMIC DNA]</scope>
    <source>
        <strain evidence="1 2">SE8</strain>
    </source>
</reference>